<accession>A0ABS8P132</accession>
<evidence type="ECO:0000313" key="1">
    <source>
        <dbReference type="EMBL" id="MCD2191954.1"/>
    </source>
</evidence>
<reference evidence="1 2" key="1">
    <citation type="submission" date="2021-11" db="EMBL/GenBank/DDBJ databases">
        <title>Draft genome sequence of Actinomycetospora sp. SF1 isolated from the rhizosphere soil.</title>
        <authorList>
            <person name="Duangmal K."/>
            <person name="Chantavorakit T."/>
        </authorList>
    </citation>
    <scope>NUCLEOTIDE SEQUENCE [LARGE SCALE GENOMIC DNA]</scope>
    <source>
        <strain evidence="1 2">TBRC 5722</strain>
    </source>
</reference>
<gene>
    <name evidence="1" type="ORF">LQ327_00935</name>
</gene>
<name>A0ABS8P132_9PSEU</name>
<dbReference type="EMBL" id="JAJNDB010000001">
    <property type="protein sequence ID" value="MCD2191954.1"/>
    <property type="molecule type" value="Genomic_DNA"/>
</dbReference>
<dbReference type="InterPro" id="IPR037063">
    <property type="entry name" value="PHb_sf"/>
</dbReference>
<sequence>MRRDLLDGEQIYGIFGDRRGATPLVGITNRRVLLVDAAYDEDRVALTSVPLRQITSCSYITASGTAITESTVVGIKVGRNMFEVSCNSPEEAQEVHGLIMWHLIGL</sequence>
<dbReference type="SUPFAM" id="SSF50729">
    <property type="entry name" value="PH domain-like"/>
    <property type="match status" value="1"/>
</dbReference>
<evidence type="ECO:0000313" key="2">
    <source>
        <dbReference type="Proteomes" id="UP001199469"/>
    </source>
</evidence>
<dbReference type="Gene3D" id="2.30.29.50">
    <property type="entry name" value="Bacterial Pleckstrin homology domain"/>
    <property type="match status" value="1"/>
</dbReference>
<keyword evidence="2" id="KW-1185">Reference proteome</keyword>
<evidence type="ECO:0008006" key="3">
    <source>
        <dbReference type="Google" id="ProtNLM"/>
    </source>
</evidence>
<protein>
    <recommendedName>
        <fullName evidence="3">PH (Pleckstrin Homology) domain-containing protein</fullName>
    </recommendedName>
</protein>
<dbReference type="Proteomes" id="UP001199469">
    <property type="component" value="Unassembled WGS sequence"/>
</dbReference>
<comment type="caution">
    <text evidence="1">The sequence shown here is derived from an EMBL/GenBank/DDBJ whole genome shotgun (WGS) entry which is preliminary data.</text>
</comment>
<organism evidence="1 2">
    <name type="scientific">Actinomycetospora endophytica</name>
    <dbReference type="NCBI Taxonomy" id="2291215"/>
    <lineage>
        <taxon>Bacteria</taxon>
        <taxon>Bacillati</taxon>
        <taxon>Actinomycetota</taxon>
        <taxon>Actinomycetes</taxon>
        <taxon>Pseudonocardiales</taxon>
        <taxon>Pseudonocardiaceae</taxon>
        <taxon>Actinomycetospora</taxon>
    </lineage>
</organism>
<proteinExistence type="predicted"/>
<dbReference type="RefSeq" id="WP_230729646.1">
    <property type="nucleotide sequence ID" value="NZ_JAJNDB010000001.1"/>
</dbReference>